<protein>
    <submittedName>
        <fullName evidence="2">Tetratricopeptide repeat protein</fullName>
    </submittedName>
</protein>
<feature type="repeat" description="TPR" evidence="1">
    <location>
        <begin position="292"/>
        <end position="325"/>
    </location>
</feature>
<dbReference type="InterPro" id="IPR011990">
    <property type="entry name" value="TPR-like_helical_dom_sf"/>
</dbReference>
<dbReference type="EMBL" id="JAGQNX010000043">
    <property type="protein sequence ID" value="MCA9308169.1"/>
    <property type="molecule type" value="Genomic_DNA"/>
</dbReference>
<evidence type="ECO:0000313" key="2">
    <source>
        <dbReference type="EMBL" id="MCA9308169.1"/>
    </source>
</evidence>
<reference evidence="2" key="1">
    <citation type="submission" date="2020-04" db="EMBL/GenBank/DDBJ databases">
        <authorList>
            <person name="Zhang T."/>
        </authorList>
    </citation>
    <scope>NUCLEOTIDE SEQUENCE</scope>
    <source>
        <strain evidence="2">HKST-UBA79</strain>
    </source>
</reference>
<evidence type="ECO:0000313" key="3">
    <source>
        <dbReference type="Proteomes" id="UP000740557"/>
    </source>
</evidence>
<dbReference type="Proteomes" id="UP000740557">
    <property type="component" value="Unassembled WGS sequence"/>
</dbReference>
<dbReference type="InterPro" id="IPR019734">
    <property type="entry name" value="TPR_rpt"/>
</dbReference>
<dbReference type="Gene3D" id="1.25.40.10">
    <property type="entry name" value="Tetratricopeptide repeat domain"/>
    <property type="match status" value="1"/>
</dbReference>
<name>A0A955EDJ5_UNCKA</name>
<organism evidence="2 3">
    <name type="scientific">candidate division WWE3 bacterium</name>
    <dbReference type="NCBI Taxonomy" id="2053526"/>
    <lineage>
        <taxon>Bacteria</taxon>
        <taxon>Katanobacteria</taxon>
    </lineage>
</organism>
<comment type="caution">
    <text evidence="2">The sequence shown here is derived from an EMBL/GenBank/DDBJ whole genome shotgun (WGS) entry which is preliminary data.</text>
</comment>
<proteinExistence type="predicted"/>
<keyword evidence="1" id="KW-0802">TPR repeat</keyword>
<dbReference type="SMART" id="SM00028">
    <property type="entry name" value="TPR"/>
    <property type="match status" value="2"/>
</dbReference>
<dbReference type="PROSITE" id="PS50005">
    <property type="entry name" value="TPR"/>
    <property type="match status" value="1"/>
</dbReference>
<dbReference type="AlphaFoldDB" id="A0A955EDJ5"/>
<gene>
    <name evidence="2" type="ORF">KC980_01535</name>
</gene>
<sequence>MKISAKNKLLPGAKGDLLEDATYSLIKLLSDELGFGILELRRQGKGTQFGKDLKWRFLVTSATEPHTKTEYTWFFEDKNHEDKDLGTKELAPKIVEVHKYTTNQILDVCCFLLPHVSVKNEMEEIISDEGLYPFKISCWSPDQEIENLVMCYPDLYERIYGERKEHASAKRQKYIELWKHTILATSTSGYKLRQAKRNPTQNIADSNAQIIDASINLSTESKSKGILKETANSNSMSMNIIADNVTKDKIGLEIKKALEMIDKGKEDEALEVLFTILGELKGKSTQLTNELARTYNNIGVAYFQKKEDQKAIEYYHKALEVDPNFTISITNIVATKLLIADSIKDLAEKEKLLSEIKELIQPLWSSSEHAVNENVMHAYLKTIVAINGISNVENLFLDTLSEDQKTTLNTSLKLNYLLASLYLNAWEFEKSKIYIDKTLELDDDIEVLILQGRYYMLISLKLDTLNPDMSYEDLTPTFTTYENLDIALKIFNDALVAALEKGNIEQISYIKSLMSLAKLWRKDDEAHLEVDSEYTPKIQNNYMEAVTAFREKKYDHSLALMKKSGEWNTLPPQEIFRLSRAYFFNGATEIARELQTSIEGTDLAKDFRYWIDRSLVEVLLGNKNTAMQFSTTAKELAVNENDKKIALSHRGALYLRYAGEDGGDRVLQNAFEYENAFPEAEILQKFNFEEEKDKILGMINERRAWAIDIQNKYENNPIPSYFLEKTFREPYVTIWNGRDPTFPLDYTINTPEFIEELKLNYTKSTTFVFDYLSLLTLAKLNLLYHIEEYFPTALIPFSLFTKIQEELLQKEDSHLRTLWNFIRNSNNIKLIKNIKLDSSLNSAMNKVFSPELIECFSLVKTNNAVLVTDDFRIYRFSKSESITPLNTWYLLQLLFENKVLDKTMYSKALGSLAEVFYTFIGFDGDDLYQIIADDSFKLTHRVYHLINQAISPSAFPTSFTRTFVNFMSRLWVSGALAEDKAYWLSYLTSINTQILDNAIKAKLPEETIKDITVDTAYMWNAAITNGRNDDLQLIFDRLDSILEGKILENIKNTIITKIKEKMDK</sequence>
<dbReference type="PROSITE" id="PS50293">
    <property type="entry name" value="TPR_REGION"/>
    <property type="match status" value="1"/>
</dbReference>
<reference evidence="2" key="2">
    <citation type="journal article" date="2021" name="Microbiome">
        <title>Successional dynamics and alternative stable states in a saline activated sludge microbial community over 9 years.</title>
        <authorList>
            <person name="Wang Y."/>
            <person name="Ye J."/>
            <person name="Ju F."/>
            <person name="Liu L."/>
            <person name="Boyd J.A."/>
            <person name="Deng Y."/>
            <person name="Parks D.H."/>
            <person name="Jiang X."/>
            <person name="Yin X."/>
            <person name="Woodcroft B.J."/>
            <person name="Tyson G.W."/>
            <person name="Hugenholtz P."/>
            <person name="Polz M.F."/>
            <person name="Zhang T."/>
        </authorList>
    </citation>
    <scope>NUCLEOTIDE SEQUENCE</scope>
    <source>
        <strain evidence="2">HKST-UBA79</strain>
    </source>
</reference>
<dbReference type="Pfam" id="PF00515">
    <property type="entry name" value="TPR_1"/>
    <property type="match status" value="1"/>
</dbReference>
<accession>A0A955EDJ5</accession>
<dbReference type="SUPFAM" id="SSF48452">
    <property type="entry name" value="TPR-like"/>
    <property type="match status" value="1"/>
</dbReference>
<evidence type="ECO:0000256" key="1">
    <source>
        <dbReference type="PROSITE-ProRule" id="PRU00339"/>
    </source>
</evidence>